<comment type="similarity">
    <text evidence="3">Belongs to the PIGS family.</text>
</comment>
<dbReference type="OrthoDB" id="28748at2759"/>
<evidence type="ECO:0000256" key="5">
    <source>
        <dbReference type="ARBA" id="ARBA00022692"/>
    </source>
</evidence>
<keyword evidence="7 10" id="KW-1133">Transmembrane helix</keyword>
<sequence>MADGIGEKDVEKKEKWFQAVSSVVIGVIFIIVGIPLWWHTTKVYRATLPYKDIEMLADLQLSYKVQINIIIPNEESLKTHVGSIKTTLSERLGSIKDFSVNPWFEVSVRLENEEERAIVENAIRKRQSLKDSICLYHYINMISSS</sequence>
<keyword evidence="5 10" id="KW-0812">Transmembrane</keyword>
<dbReference type="GeneID" id="110243964"/>
<evidence type="ECO:0000256" key="9">
    <source>
        <dbReference type="ARBA" id="ARBA00023180"/>
    </source>
</evidence>
<evidence type="ECO:0000256" key="6">
    <source>
        <dbReference type="ARBA" id="ARBA00022824"/>
    </source>
</evidence>
<keyword evidence="9" id="KW-0325">Glycoprotein</keyword>
<dbReference type="InterPro" id="IPR019540">
    <property type="entry name" value="PtdIno-glycan_biosynth_class_S"/>
</dbReference>
<dbReference type="KEGG" id="epa:110243964"/>
<evidence type="ECO:0000313" key="12">
    <source>
        <dbReference type="Proteomes" id="UP000887567"/>
    </source>
</evidence>
<evidence type="ECO:0000313" key="11">
    <source>
        <dbReference type="EnsemblMetazoa" id="XP_020905777.1"/>
    </source>
</evidence>
<evidence type="ECO:0000256" key="10">
    <source>
        <dbReference type="SAM" id="Phobius"/>
    </source>
</evidence>
<evidence type="ECO:0000256" key="8">
    <source>
        <dbReference type="ARBA" id="ARBA00023136"/>
    </source>
</evidence>
<dbReference type="GO" id="GO:0006506">
    <property type="term" value="P:GPI anchor biosynthetic process"/>
    <property type="evidence" value="ECO:0007669"/>
    <property type="project" value="UniProtKB-KW"/>
</dbReference>
<dbReference type="EnsemblMetazoa" id="XM_021050118.1">
    <property type="protein sequence ID" value="XP_020905777.1"/>
    <property type="gene ID" value="LOC110243964"/>
</dbReference>
<keyword evidence="8 10" id="KW-0472">Membrane</keyword>
<dbReference type="PANTHER" id="PTHR21072:SF13">
    <property type="entry name" value="GPI TRANSAMIDASE COMPONENT PIG-S"/>
    <property type="match status" value="1"/>
</dbReference>
<reference evidence="11" key="1">
    <citation type="submission" date="2022-11" db="UniProtKB">
        <authorList>
            <consortium name="EnsemblMetazoa"/>
        </authorList>
    </citation>
    <scope>IDENTIFICATION</scope>
</reference>
<dbReference type="PANTHER" id="PTHR21072">
    <property type="entry name" value="GPI TRANSAMIDASE COMPONENT PIG-S"/>
    <property type="match status" value="1"/>
</dbReference>
<evidence type="ECO:0000256" key="1">
    <source>
        <dbReference type="ARBA" id="ARBA00004477"/>
    </source>
</evidence>
<protein>
    <submittedName>
        <fullName evidence="11">Uncharacterized protein</fullName>
    </submittedName>
</protein>
<dbReference type="GO" id="GO:0042765">
    <property type="term" value="C:GPI-anchor transamidase complex"/>
    <property type="evidence" value="ECO:0007669"/>
    <property type="project" value="InterPro"/>
</dbReference>
<organism evidence="11 12">
    <name type="scientific">Exaiptasia diaphana</name>
    <name type="common">Tropical sea anemone</name>
    <name type="synonym">Aiptasia pulchella</name>
    <dbReference type="NCBI Taxonomy" id="2652724"/>
    <lineage>
        <taxon>Eukaryota</taxon>
        <taxon>Metazoa</taxon>
        <taxon>Cnidaria</taxon>
        <taxon>Anthozoa</taxon>
        <taxon>Hexacorallia</taxon>
        <taxon>Actiniaria</taxon>
        <taxon>Aiptasiidae</taxon>
        <taxon>Exaiptasia</taxon>
    </lineage>
</organism>
<keyword evidence="4" id="KW-0337">GPI-anchor biosynthesis</keyword>
<dbReference type="RefSeq" id="XP_020905777.1">
    <property type="nucleotide sequence ID" value="XM_021050118.1"/>
</dbReference>
<name>A0A913XJH3_EXADI</name>
<accession>A0A913XJH3</accession>
<keyword evidence="12" id="KW-1185">Reference proteome</keyword>
<dbReference type="AlphaFoldDB" id="A0A913XJH3"/>
<dbReference type="Proteomes" id="UP000887567">
    <property type="component" value="Unplaced"/>
</dbReference>
<comment type="subcellular location">
    <subcellularLocation>
        <location evidence="1">Endoplasmic reticulum membrane</location>
        <topology evidence="1">Multi-pass membrane protein</topology>
    </subcellularLocation>
</comment>
<dbReference type="Pfam" id="PF10510">
    <property type="entry name" value="PIG-S"/>
    <property type="match status" value="1"/>
</dbReference>
<keyword evidence="6" id="KW-0256">Endoplasmic reticulum</keyword>
<proteinExistence type="inferred from homology"/>
<dbReference type="GO" id="GO:0016255">
    <property type="term" value="P:attachment of GPI anchor to protein"/>
    <property type="evidence" value="ECO:0007669"/>
    <property type="project" value="InterPro"/>
</dbReference>
<feature type="transmembrane region" description="Helical" evidence="10">
    <location>
        <begin position="16"/>
        <end position="38"/>
    </location>
</feature>
<comment type="pathway">
    <text evidence="2">Glycolipid biosynthesis; glycosylphosphatidylinositol-anchor biosynthesis.</text>
</comment>
<evidence type="ECO:0000256" key="3">
    <source>
        <dbReference type="ARBA" id="ARBA00005316"/>
    </source>
</evidence>
<evidence type="ECO:0000256" key="4">
    <source>
        <dbReference type="ARBA" id="ARBA00022502"/>
    </source>
</evidence>
<evidence type="ECO:0000256" key="2">
    <source>
        <dbReference type="ARBA" id="ARBA00004687"/>
    </source>
</evidence>
<evidence type="ECO:0000256" key="7">
    <source>
        <dbReference type="ARBA" id="ARBA00022989"/>
    </source>
</evidence>